<accession>A0AAF0EMV4</accession>
<protein>
    <submittedName>
        <fullName evidence="2">Uncharacterized protein</fullName>
    </submittedName>
</protein>
<keyword evidence="1" id="KW-0472">Membrane</keyword>
<evidence type="ECO:0000313" key="2">
    <source>
        <dbReference type="EMBL" id="WFD33453.1"/>
    </source>
</evidence>
<reference evidence="2" key="1">
    <citation type="submission" date="2023-03" db="EMBL/GenBank/DDBJ databases">
        <title>Mating type loci evolution in Malassezia.</title>
        <authorList>
            <person name="Coelho M.A."/>
        </authorList>
    </citation>
    <scope>NUCLEOTIDE SEQUENCE</scope>
    <source>
        <strain evidence="2">CBS 11721</strain>
    </source>
</reference>
<keyword evidence="3" id="KW-1185">Reference proteome</keyword>
<evidence type="ECO:0000256" key="1">
    <source>
        <dbReference type="SAM" id="Phobius"/>
    </source>
</evidence>
<gene>
    <name evidence="2" type="ORF">MCUN1_000266</name>
</gene>
<organism evidence="2 3">
    <name type="scientific">Malassezia cuniculi</name>
    <dbReference type="NCBI Taxonomy" id="948313"/>
    <lineage>
        <taxon>Eukaryota</taxon>
        <taxon>Fungi</taxon>
        <taxon>Dikarya</taxon>
        <taxon>Basidiomycota</taxon>
        <taxon>Ustilaginomycotina</taxon>
        <taxon>Malasseziomycetes</taxon>
        <taxon>Malasseziales</taxon>
        <taxon>Malasseziaceae</taxon>
        <taxon>Malassezia</taxon>
    </lineage>
</organism>
<proteinExistence type="predicted"/>
<keyword evidence="1" id="KW-1133">Transmembrane helix</keyword>
<keyword evidence="1" id="KW-0812">Transmembrane</keyword>
<dbReference type="EMBL" id="CP119877">
    <property type="protein sequence ID" value="WFD33453.1"/>
    <property type="molecule type" value="Genomic_DNA"/>
</dbReference>
<evidence type="ECO:0000313" key="3">
    <source>
        <dbReference type="Proteomes" id="UP001219933"/>
    </source>
</evidence>
<name>A0AAF0EMV4_9BASI</name>
<dbReference type="Proteomes" id="UP001219933">
    <property type="component" value="Chromosome 1"/>
</dbReference>
<sequence length="131" mass="14102">MVYWDDFSVIPHSVAAYVPNVVRMVTMGFRLIAAATTLPVLIFFMIELAGYTVILFTGARYRQRKLVEMVAESTEALSETVSNATGLNDTKKSSAAKNISNDKVAAPSAAASTGTPAVNTITGELRQRITT</sequence>
<dbReference type="AlphaFoldDB" id="A0AAF0EMV4"/>
<feature type="transmembrane region" description="Helical" evidence="1">
    <location>
        <begin position="31"/>
        <end position="56"/>
    </location>
</feature>